<dbReference type="InterPro" id="IPR036691">
    <property type="entry name" value="Endo/exonu/phosph_ase_sf"/>
</dbReference>
<keyword evidence="6" id="KW-0472">Membrane</keyword>
<feature type="domain" description="Endonuclease/exonuclease/phosphatase" evidence="7">
    <location>
        <begin position="185"/>
        <end position="431"/>
    </location>
</feature>
<keyword evidence="5" id="KW-1015">Disulfide bond</keyword>
<keyword evidence="6" id="KW-1133">Transmembrane helix</keyword>
<dbReference type="Pfam" id="PF03372">
    <property type="entry name" value="Exo_endo_phos"/>
    <property type="match status" value="1"/>
</dbReference>
<gene>
    <name evidence="8" type="ORF">QQF64_024723</name>
</gene>
<dbReference type="InterPro" id="IPR018057">
    <property type="entry name" value="Deoxyribonuclease-1_AS"/>
</dbReference>
<dbReference type="Gene3D" id="3.60.10.10">
    <property type="entry name" value="Endonuclease/exonuclease/phosphatase"/>
    <property type="match status" value="1"/>
</dbReference>
<evidence type="ECO:0000313" key="8">
    <source>
        <dbReference type="EMBL" id="KAL1278050.1"/>
    </source>
</evidence>
<reference evidence="8 9" key="1">
    <citation type="submission" date="2023-09" db="EMBL/GenBank/DDBJ databases">
        <authorList>
            <person name="Wang M."/>
        </authorList>
    </citation>
    <scope>NUCLEOTIDE SEQUENCE [LARGE SCALE GENOMIC DNA]</scope>
    <source>
        <strain evidence="8">GT-2023</strain>
        <tissue evidence="8">Liver</tissue>
    </source>
</reference>
<keyword evidence="4" id="KW-0378">Hydrolase</keyword>
<evidence type="ECO:0000256" key="6">
    <source>
        <dbReference type="SAM" id="Phobius"/>
    </source>
</evidence>
<dbReference type="InterPro" id="IPR016202">
    <property type="entry name" value="DNase_I"/>
</dbReference>
<dbReference type="SUPFAM" id="SSF56219">
    <property type="entry name" value="DNase I-like"/>
    <property type="match status" value="1"/>
</dbReference>
<dbReference type="PANTHER" id="PTHR11371:SF29">
    <property type="entry name" value="DEOXYRIBONUCLEASE-1-LIKE 2"/>
    <property type="match status" value="1"/>
</dbReference>
<evidence type="ECO:0000259" key="7">
    <source>
        <dbReference type="Pfam" id="PF03372"/>
    </source>
</evidence>
<keyword evidence="2" id="KW-0540">Nuclease</keyword>
<dbReference type="InterPro" id="IPR033125">
    <property type="entry name" value="DNASE_I_2"/>
</dbReference>
<proteinExistence type="inferred from homology"/>
<dbReference type="EMBL" id="JAYMGO010000003">
    <property type="protein sequence ID" value="KAL1278050.1"/>
    <property type="molecule type" value="Genomic_DNA"/>
</dbReference>
<keyword evidence="6" id="KW-0812">Transmembrane</keyword>
<dbReference type="PANTHER" id="PTHR11371">
    <property type="entry name" value="DEOXYRIBONUCLEASE"/>
    <property type="match status" value="1"/>
</dbReference>
<dbReference type="SMART" id="SM00476">
    <property type="entry name" value="DNaseIc"/>
    <property type="match status" value="1"/>
</dbReference>
<keyword evidence="3" id="KW-0255">Endonuclease</keyword>
<evidence type="ECO:0000256" key="1">
    <source>
        <dbReference type="ARBA" id="ARBA00007359"/>
    </source>
</evidence>
<evidence type="ECO:0000256" key="5">
    <source>
        <dbReference type="ARBA" id="ARBA00023157"/>
    </source>
</evidence>
<evidence type="ECO:0000256" key="3">
    <source>
        <dbReference type="ARBA" id="ARBA00022759"/>
    </source>
</evidence>
<dbReference type="PROSITE" id="PS00919">
    <property type="entry name" value="DNASE_I_1"/>
    <property type="match status" value="1"/>
</dbReference>
<dbReference type="PROSITE" id="PS00918">
    <property type="entry name" value="DNASE_I_2"/>
    <property type="match status" value="1"/>
</dbReference>
<dbReference type="CDD" id="cd10282">
    <property type="entry name" value="DNase1"/>
    <property type="match status" value="1"/>
</dbReference>
<organism evidence="8 9">
    <name type="scientific">Cirrhinus molitorella</name>
    <name type="common">mud carp</name>
    <dbReference type="NCBI Taxonomy" id="172907"/>
    <lineage>
        <taxon>Eukaryota</taxon>
        <taxon>Metazoa</taxon>
        <taxon>Chordata</taxon>
        <taxon>Craniata</taxon>
        <taxon>Vertebrata</taxon>
        <taxon>Euteleostomi</taxon>
        <taxon>Actinopterygii</taxon>
        <taxon>Neopterygii</taxon>
        <taxon>Teleostei</taxon>
        <taxon>Ostariophysi</taxon>
        <taxon>Cypriniformes</taxon>
        <taxon>Cyprinidae</taxon>
        <taxon>Labeoninae</taxon>
        <taxon>Labeonini</taxon>
        <taxon>Cirrhinus</taxon>
    </lineage>
</organism>
<keyword evidence="9" id="KW-1185">Reference proteome</keyword>
<accession>A0ABR3NNB2</accession>
<evidence type="ECO:0000256" key="4">
    <source>
        <dbReference type="ARBA" id="ARBA00022801"/>
    </source>
</evidence>
<sequence length="439" mass="48602">MPHAIILNKTNNVKPAEIPENKISESVSPELSQKPAFTPKLREEPSYAPEVLISSVLFPFLLRYSTPTVKILVGITRGPIQPEALGLSPVLLAPPWAPPVSPVPPWRTLIVPTPPWSPAHYLSLFKHAPHLSSLSGCVHSKRTAALYSSNYLQRYPILFFRMKVIIATGLLLLSVHLGSSLLIGAFNIKVFGDSKSSNATLLDIITKVVQRYDIVVIQEVRDTDLTATERLMQSVNAGGSPYQYQYIVSDDLGRSTYKERYLFVYRPQSVSVVNSFHYDDGCESCGTDTFNREPFVVQFSSNTAVGDFAIIPQHTSPEVAVQEIDALHDVVLDTRQRLGTNNIMLMGDFNAGCSYVSSADWSNIRLRTDQSYNWLISDSVDTTVTTTTCPYDRIVATPDMMKGVSAGSSQVFDFMKDQGLSHSWALAVSDHFPVEVKVV</sequence>
<comment type="similarity">
    <text evidence="1">Belongs to the DNase I family.</text>
</comment>
<evidence type="ECO:0000313" key="9">
    <source>
        <dbReference type="Proteomes" id="UP001558613"/>
    </source>
</evidence>
<protein>
    <recommendedName>
        <fullName evidence="7">Endonuclease/exonuclease/phosphatase domain-containing protein</fullName>
    </recommendedName>
</protein>
<name>A0ABR3NNB2_9TELE</name>
<feature type="transmembrane region" description="Helical" evidence="6">
    <location>
        <begin position="164"/>
        <end position="186"/>
    </location>
</feature>
<dbReference type="Proteomes" id="UP001558613">
    <property type="component" value="Unassembled WGS sequence"/>
</dbReference>
<evidence type="ECO:0000256" key="2">
    <source>
        <dbReference type="ARBA" id="ARBA00022722"/>
    </source>
</evidence>
<dbReference type="PRINTS" id="PR00130">
    <property type="entry name" value="DNASEI"/>
</dbReference>
<comment type="caution">
    <text evidence="8">The sequence shown here is derived from an EMBL/GenBank/DDBJ whole genome shotgun (WGS) entry which is preliminary data.</text>
</comment>
<dbReference type="InterPro" id="IPR005135">
    <property type="entry name" value="Endo/exonuclease/phosphatase"/>
</dbReference>